<comment type="caution">
    <text evidence="1">The sequence shown here is derived from an EMBL/GenBank/DDBJ whole genome shotgun (WGS) entry which is preliminary data.</text>
</comment>
<name>A0A6V7UV65_MELEN</name>
<accession>A0A6V7UV65</accession>
<evidence type="ECO:0000313" key="2">
    <source>
        <dbReference type="Proteomes" id="UP000580250"/>
    </source>
</evidence>
<organism evidence="1 2">
    <name type="scientific">Meloidogyne enterolobii</name>
    <name type="common">Root-knot nematode worm</name>
    <name type="synonym">Meloidogyne mayaguensis</name>
    <dbReference type="NCBI Taxonomy" id="390850"/>
    <lineage>
        <taxon>Eukaryota</taxon>
        <taxon>Metazoa</taxon>
        <taxon>Ecdysozoa</taxon>
        <taxon>Nematoda</taxon>
        <taxon>Chromadorea</taxon>
        <taxon>Rhabditida</taxon>
        <taxon>Tylenchina</taxon>
        <taxon>Tylenchomorpha</taxon>
        <taxon>Tylenchoidea</taxon>
        <taxon>Meloidogynidae</taxon>
        <taxon>Meloidogyninae</taxon>
        <taxon>Meloidogyne</taxon>
    </lineage>
</organism>
<evidence type="ECO:0000313" key="1">
    <source>
        <dbReference type="EMBL" id="CAD2166395.1"/>
    </source>
</evidence>
<dbReference type="AlphaFoldDB" id="A0A6V7UV65"/>
<reference evidence="1 2" key="1">
    <citation type="submission" date="2020-08" db="EMBL/GenBank/DDBJ databases">
        <authorList>
            <person name="Koutsovoulos G."/>
            <person name="Danchin GJ E."/>
        </authorList>
    </citation>
    <scope>NUCLEOTIDE SEQUENCE [LARGE SCALE GENOMIC DNA]</scope>
</reference>
<protein>
    <submittedName>
        <fullName evidence="1">Uncharacterized protein</fullName>
    </submittedName>
</protein>
<dbReference type="EMBL" id="CAJEWN010000117">
    <property type="protein sequence ID" value="CAD2166395.1"/>
    <property type="molecule type" value="Genomic_DNA"/>
</dbReference>
<gene>
    <name evidence="1" type="ORF">MENT_LOCUS17805</name>
</gene>
<proteinExistence type="predicted"/>
<sequence>MCTISYAKVGRAWMNSPTCSLVEKLHISSQNDTWCPTKFTDNFQTICHLIELHELVLGKFGLNFSDHFGQSYGTQRSKMSFTLT</sequence>
<dbReference type="Proteomes" id="UP000580250">
    <property type="component" value="Unassembled WGS sequence"/>
</dbReference>